<reference evidence="1 2" key="1">
    <citation type="journal article" date="2018" name="Cell">
        <title>The Chara Genome: Secondary Complexity and Implications for Plant Terrestrialization.</title>
        <authorList>
            <person name="Nishiyama T."/>
            <person name="Sakayama H."/>
            <person name="Vries J.D."/>
            <person name="Buschmann H."/>
            <person name="Saint-Marcoux D."/>
            <person name="Ullrich K.K."/>
            <person name="Haas F.B."/>
            <person name="Vanderstraeten L."/>
            <person name="Becker D."/>
            <person name="Lang D."/>
            <person name="Vosolsobe S."/>
            <person name="Rombauts S."/>
            <person name="Wilhelmsson P.K.I."/>
            <person name="Janitza P."/>
            <person name="Kern R."/>
            <person name="Heyl A."/>
            <person name="Rumpler F."/>
            <person name="Villalobos L.I.A.C."/>
            <person name="Clay J.M."/>
            <person name="Skokan R."/>
            <person name="Toyoda A."/>
            <person name="Suzuki Y."/>
            <person name="Kagoshima H."/>
            <person name="Schijlen E."/>
            <person name="Tajeshwar N."/>
            <person name="Catarino B."/>
            <person name="Hetherington A.J."/>
            <person name="Saltykova A."/>
            <person name="Bonnot C."/>
            <person name="Breuninger H."/>
            <person name="Symeonidi A."/>
            <person name="Radhakrishnan G.V."/>
            <person name="Van Nieuwerburgh F."/>
            <person name="Deforce D."/>
            <person name="Chang C."/>
            <person name="Karol K.G."/>
            <person name="Hedrich R."/>
            <person name="Ulvskov P."/>
            <person name="Glockner G."/>
            <person name="Delwiche C.F."/>
            <person name="Petrasek J."/>
            <person name="Van de Peer Y."/>
            <person name="Friml J."/>
            <person name="Beilby M."/>
            <person name="Dolan L."/>
            <person name="Kohara Y."/>
            <person name="Sugano S."/>
            <person name="Fujiyama A."/>
            <person name="Delaux P.-M."/>
            <person name="Quint M."/>
            <person name="TheiBen G."/>
            <person name="Hagemann M."/>
            <person name="Harholt J."/>
            <person name="Dunand C."/>
            <person name="Zachgo S."/>
            <person name="Langdale J."/>
            <person name="Maumus F."/>
            <person name="Straeten D.V.D."/>
            <person name="Gould S.B."/>
            <person name="Rensing S.A."/>
        </authorList>
    </citation>
    <scope>NUCLEOTIDE SEQUENCE [LARGE SCALE GENOMIC DNA]</scope>
    <source>
        <strain evidence="1 2">S276</strain>
    </source>
</reference>
<organism evidence="1 2">
    <name type="scientific">Chara braunii</name>
    <name type="common">Braun's stonewort</name>
    <dbReference type="NCBI Taxonomy" id="69332"/>
    <lineage>
        <taxon>Eukaryota</taxon>
        <taxon>Viridiplantae</taxon>
        <taxon>Streptophyta</taxon>
        <taxon>Charophyceae</taxon>
        <taxon>Charales</taxon>
        <taxon>Characeae</taxon>
        <taxon>Chara</taxon>
    </lineage>
</organism>
<dbReference type="EMBL" id="BFEA01000130">
    <property type="protein sequence ID" value="GBG70409.1"/>
    <property type="molecule type" value="Genomic_DNA"/>
</dbReference>
<dbReference type="Gramene" id="GBG70409">
    <property type="protein sequence ID" value="GBG70409"/>
    <property type="gene ID" value="CBR_g6537"/>
</dbReference>
<sequence>MVVPYGGINQDCDAERFDNKQKVARGVVEMVFSRLNGIWRLFLWTYKTNLDMLPQQFTAASILHNLLLDTGIPLYDILLWEVDANGVRRHVGLGIQGPLQPVAMATSTDEALALRDALAECMKHE</sequence>
<dbReference type="AlphaFoldDB" id="A0A388KK47"/>
<dbReference type="Proteomes" id="UP000265515">
    <property type="component" value="Unassembled WGS sequence"/>
</dbReference>
<comment type="caution">
    <text evidence="1">The sequence shown here is derived from an EMBL/GenBank/DDBJ whole genome shotgun (WGS) entry which is preliminary data.</text>
</comment>
<keyword evidence="2" id="KW-1185">Reference proteome</keyword>
<evidence type="ECO:0000313" key="1">
    <source>
        <dbReference type="EMBL" id="GBG70409.1"/>
    </source>
</evidence>
<proteinExistence type="predicted"/>
<name>A0A388KK47_CHABU</name>
<dbReference type="OrthoDB" id="9870505at2759"/>
<evidence type="ECO:0000313" key="2">
    <source>
        <dbReference type="Proteomes" id="UP000265515"/>
    </source>
</evidence>
<evidence type="ECO:0008006" key="3">
    <source>
        <dbReference type="Google" id="ProtNLM"/>
    </source>
</evidence>
<accession>A0A388KK47</accession>
<gene>
    <name evidence="1" type="ORF">CBR_g6537</name>
</gene>
<protein>
    <recommendedName>
        <fullName evidence="3">DDE Tnp4 domain-containing protein</fullName>
    </recommendedName>
</protein>